<dbReference type="SMART" id="SM00558">
    <property type="entry name" value="JmjC"/>
    <property type="match status" value="1"/>
</dbReference>
<dbReference type="Proteomes" id="UP001210865">
    <property type="component" value="Chromosome"/>
</dbReference>
<evidence type="ECO:0000259" key="1">
    <source>
        <dbReference type="PROSITE" id="PS51184"/>
    </source>
</evidence>
<dbReference type="Gene3D" id="2.60.120.10">
    <property type="entry name" value="Jelly Rolls"/>
    <property type="match status" value="1"/>
</dbReference>
<sequence>MLLGGGGRDAITNRINAVESDGMGATGDTLVAGARMEERGPVDPARFHAEITAHYRPVVLRGQAAAWPAVQAAQRSDEALAAYVARFDSGRPVEVLVGPPEIGGHYFYNEALTGCNFQKRGGTISALLDRLLHLRGTAAPDTLYAGAAAAGDHLPGWTGENPLGFDLPTAKARIWIGNASHVSTHFDEASNVAVVIGGRRRFTLFPPEQFPNLYVGPFHLTIAGPPVSMVDLNAPDLDRYPRFAEAMRHALVADLGPGDALYIPPIWWHNVQAPGPFNVMMNYWWEEPDATSPLATLTQAIRAMRDLEPAHRAAWKAWFDHYVFDDGAPHAADHLPPHARGAAGAKA</sequence>
<dbReference type="Pfam" id="PF13621">
    <property type="entry name" value="Cupin_8"/>
    <property type="match status" value="1"/>
</dbReference>
<evidence type="ECO:0000313" key="3">
    <source>
        <dbReference type="Proteomes" id="UP001210865"/>
    </source>
</evidence>
<gene>
    <name evidence="2" type="ORF">PBT88_13945</name>
</gene>
<name>A0ABY7NJ69_9SPHN</name>
<dbReference type="EMBL" id="CP115174">
    <property type="protein sequence ID" value="WBO21287.1"/>
    <property type="molecule type" value="Genomic_DNA"/>
</dbReference>
<dbReference type="RefSeq" id="WP_270075936.1">
    <property type="nucleotide sequence ID" value="NZ_CP115174.1"/>
</dbReference>
<feature type="domain" description="JmjC" evidence="1">
    <location>
        <begin position="143"/>
        <end position="302"/>
    </location>
</feature>
<dbReference type="SUPFAM" id="SSF51197">
    <property type="entry name" value="Clavaminate synthase-like"/>
    <property type="match status" value="1"/>
</dbReference>
<reference evidence="2 3" key="1">
    <citation type="submission" date="2022-12" db="EMBL/GenBank/DDBJ databases">
        <title>Sphingomonas abieness sp. nov., an endophytic bacterium isolated from Abies koreana.</title>
        <authorList>
            <person name="Jiang L."/>
            <person name="Lee J."/>
        </authorList>
    </citation>
    <scope>NUCLEOTIDE SEQUENCE [LARGE SCALE GENOMIC DNA]</scope>
    <source>
        <strain evidence="3">PAMB 00755</strain>
    </source>
</reference>
<organism evidence="2 3">
    <name type="scientific">Sphingomonas abietis</name>
    <dbReference type="NCBI Taxonomy" id="3012344"/>
    <lineage>
        <taxon>Bacteria</taxon>
        <taxon>Pseudomonadati</taxon>
        <taxon>Pseudomonadota</taxon>
        <taxon>Alphaproteobacteria</taxon>
        <taxon>Sphingomonadales</taxon>
        <taxon>Sphingomonadaceae</taxon>
        <taxon>Sphingomonas</taxon>
    </lineage>
</organism>
<dbReference type="InterPro" id="IPR003347">
    <property type="entry name" value="JmjC_dom"/>
</dbReference>
<dbReference type="PROSITE" id="PS51184">
    <property type="entry name" value="JMJC"/>
    <property type="match status" value="1"/>
</dbReference>
<proteinExistence type="predicted"/>
<dbReference type="PANTHER" id="PTHR12461:SF105">
    <property type="entry name" value="HYPOXIA-INDUCIBLE FACTOR 1-ALPHA INHIBITOR"/>
    <property type="match status" value="1"/>
</dbReference>
<dbReference type="InterPro" id="IPR041667">
    <property type="entry name" value="Cupin_8"/>
</dbReference>
<dbReference type="InterPro" id="IPR014710">
    <property type="entry name" value="RmlC-like_jellyroll"/>
</dbReference>
<evidence type="ECO:0000313" key="2">
    <source>
        <dbReference type="EMBL" id="WBO21287.1"/>
    </source>
</evidence>
<dbReference type="PANTHER" id="PTHR12461">
    <property type="entry name" value="HYPOXIA-INDUCIBLE FACTOR 1 ALPHA INHIBITOR-RELATED"/>
    <property type="match status" value="1"/>
</dbReference>
<accession>A0ABY7NJ69</accession>
<keyword evidence="3" id="KW-1185">Reference proteome</keyword>
<protein>
    <submittedName>
        <fullName evidence="2">Cupin-like domain-containing protein</fullName>
    </submittedName>
</protein>